<keyword evidence="4" id="KW-1185">Reference proteome</keyword>
<evidence type="ECO:0000256" key="1">
    <source>
        <dbReference type="ARBA" id="ARBA00022741"/>
    </source>
</evidence>
<dbReference type="GO" id="GO:0005739">
    <property type="term" value="C:mitochondrion"/>
    <property type="evidence" value="ECO:0007669"/>
    <property type="project" value="TreeGrafter"/>
</dbReference>
<dbReference type="SUPFAM" id="SSF52540">
    <property type="entry name" value="P-loop containing nucleoside triphosphate hydrolases"/>
    <property type="match status" value="1"/>
</dbReference>
<feature type="non-terminal residue" evidence="3">
    <location>
        <position position="1"/>
    </location>
</feature>
<dbReference type="Gene3D" id="3.40.50.300">
    <property type="entry name" value="P-loop containing nucleotide triphosphate hydrolases"/>
    <property type="match status" value="1"/>
</dbReference>
<dbReference type="EMBL" id="JBAMMX010000004">
    <property type="protein sequence ID" value="KAK6941807.1"/>
    <property type="molecule type" value="Genomic_DNA"/>
</dbReference>
<dbReference type="PANTHER" id="PTHR45782">
    <property type="entry name" value="MITOCHONDRIAL RIBOSOME-ASSOCIATED GTPASE 1"/>
    <property type="match status" value="1"/>
</dbReference>
<proteinExistence type="predicted"/>
<keyword evidence="1" id="KW-0547">Nucleotide-binding</keyword>
<dbReference type="PANTHER" id="PTHR45782:SF4">
    <property type="entry name" value="MITOCHONDRIAL RIBOSOME-ASSOCIATED GTPASE 1"/>
    <property type="match status" value="1"/>
</dbReference>
<evidence type="ECO:0000313" key="4">
    <source>
        <dbReference type="Proteomes" id="UP001370490"/>
    </source>
</evidence>
<dbReference type="AlphaFoldDB" id="A0AAN8ZLE9"/>
<dbReference type="InterPro" id="IPR027417">
    <property type="entry name" value="P-loop_NTPase"/>
</dbReference>
<dbReference type="GO" id="GO:0003924">
    <property type="term" value="F:GTPase activity"/>
    <property type="evidence" value="ECO:0007669"/>
    <property type="project" value="TreeGrafter"/>
</dbReference>
<comment type="caution">
    <text evidence="3">The sequence shown here is derived from an EMBL/GenBank/DDBJ whole genome shotgun (WGS) entry which is preliminary data.</text>
</comment>
<reference evidence="3 4" key="1">
    <citation type="submission" date="2023-12" db="EMBL/GenBank/DDBJ databases">
        <title>A high-quality genome assembly for Dillenia turbinata (Dilleniales).</title>
        <authorList>
            <person name="Chanderbali A."/>
        </authorList>
    </citation>
    <scope>NUCLEOTIDE SEQUENCE [LARGE SCALE GENOMIC DNA]</scope>
    <source>
        <strain evidence="3">LSX21</strain>
        <tissue evidence="3">Leaf</tissue>
    </source>
</reference>
<accession>A0AAN8ZLE9</accession>
<evidence type="ECO:0000313" key="3">
    <source>
        <dbReference type="EMBL" id="KAK6941807.1"/>
    </source>
</evidence>
<sequence>RGIDKRMYNGVLYSTFGRAVSSSIAHSDMIFLPVSKLLELVELKLKEKILREPTLLVMLVCVPNVGKSALINSIHQMASSHFPGEDKVSYSWTIAWYYSRYCWVQVCICADSQIAHQPSIYVQDTPGVLIPCIPDIEMGLNHALVVLKSRSTPLHWKRLNSRMIERNKYELEAKHEFCVKDLLPKKKKLPNMSDDIVMEVQCALHVTKSEFDGDLEDENNSEGLIELQFETLQKAFRVPHKASEAQDNGIKEVSYTFRTGKLGPFILDDLKVLVASDVRKPIRKRYGKSTMRKPAGLQYRSIKSGPVIPSGNPGKFSTSVVIISCPPGTPPT</sequence>
<organism evidence="3 4">
    <name type="scientific">Dillenia turbinata</name>
    <dbReference type="NCBI Taxonomy" id="194707"/>
    <lineage>
        <taxon>Eukaryota</taxon>
        <taxon>Viridiplantae</taxon>
        <taxon>Streptophyta</taxon>
        <taxon>Embryophyta</taxon>
        <taxon>Tracheophyta</taxon>
        <taxon>Spermatophyta</taxon>
        <taxon>Magnoliopsida</taxon>
        <taxon>eudicotyledons</taxon>
        <taxon>Gunneridae</taxon>
        <taxon>Pentapetalae</taxon>
        <taxon>Dilleniales</taxon>
        <taxon>Dilleniaceae</taxon>
        <taxon>Dillenia</taxon>
    </lineage>
</organism>
<evidence type="ECO:0000256" key="2">
    <source>
        <dbReference type="ARBA" id="ARBA00023134"/>
    </source>
</evidence>
<dbReference type="Proteomes" id="UP001370490">
    <property type="component" value="Unassembled WGS sequence"/>
</dbReference>
<keyword evidence="2" id="KW-0342">GTP-binding</keyword>
<name>A0AAN8ZLE9_9MAGN</name>
<evidence type="ECO:0008006" key="5">
    <source>
        <dbReference type="Google" id="ProtNLM"/>
    </source>
</evidence>
<dbReference type="GO" id="GO:0005525">
    <property type="term" value="F:GTP binding"/>
    <property type="evidence" value="ECO:0007669"/>
    <property type="project" value="UniProtKB-KW"/>
</dbReference>
<dbReference type="GO" id="GO:0032543">
    <property type="term" value="P:mitochondrial translation"/>
    <property type="evidence" value="ECO:0007669"/>
    <property type="project" value="TreeGrafter"/>
</dbReference>
<gene>
    <name evidence="3" type="ORF">RJ641_027184</name>
</gene>
<protein>
    <recommendedName>
        <fullName evidence="5">G domain-containing protein</fullName>
    </recommendedName>
</protein>